<accession>A0A0G4G4L6</accession>
<evidence type="ECO:0000259" key="2">
    <source>
        <dbReference type="Pfam" id="PF01833"/>
    </source>
</evidence>
<dbReference type="InterPro" id="IPR014756">
    <property type="entry name" value="Ig_E-set"/>
</dbReference>
<dbReference type="VEuPathDB" id="CryptoDB:Vbra_2628"/>
<sequence>MCDVSAQRRGCVLEENVDYGKDSDADLKRAPSGFPEYLGCANWDPVSQAALKDGGMKFMAGNEACGDPANVPVEDEPEGDFSKSTSIDAAFGCFSLNTTSNAPIVARWHYAAVDKGYETPQWCQVRCMGNADCKYFVYKLKKGHYYEGNPIDVNQVDCLLLRDQGATHTPEQNTDLEFVFGPKHCPGQEPPWNNPVQEWPLRINVGGPPHKDVYDKHWQQDKYFTSAAGFAGVYKRSGPSLPMEPLAHTGREDFIYSIPVESPVAVAVNLYFAEVIHRWKRGQRVQNVFVENNLVLGNFDTFGTAGALISPAGPKEVRFDAMDTGTHEMMGNSTVSVYNGPNEPFGTIIKVETPMVVIEDNTIDIRAEPVMGKAWLTAIEVYATEVELDIAVMADGPTQTEPFTAIAFVPETPTQTLTIENRDSRDSKLKMSFEGGNDDQFSVDPTDLTLKAGETSTVEVTWTGADAADGPVVTSLKLSKHLRVLISADITGKKATLEVQSDMQMGLIAPLSYGGSGKGIQAPLLSKKHATVTRVVSFGSEGAFQVSIAGVFTVSGPGDITLEQPLKIASKAAVPMRIGFAAENAGDFELIVAFMGPDFQTRFMTVTGRGVNKGEPHYLHPVLDLPSGGYVVDYDGDGKESLVLMGHFSHTHEPKMSVEKWTYSVNGQVVSSGVDKDITDEYETGVYTVQLTIEDGEAKALADTGSVAVVPIDKVPGCAAFIYKPPASQLKEFFAAPMDGINLRSGEIILKPAWIGSSLDKGCDLKPDSRNNNLMGSPFKQNLILKAKGLLEVNDDMQNEKGEVSLTVNAEPAVQTMLWINGKPVSLSKGNAKAKLASGIQLFEISWLITDPASKPLGLHMNGEATGMGEVFHSEQDYPPFINRVSPTKGHVSGGQKITIEGVGFMNPLTAKEGALLHFDQTPVDYLKDARVSKASGTRIIYEIPPGEEGKLALSVQTPLGKSNSKLFEYSSRVPPAIKWMEPTTLLSFENRAALRENERVFNFIGSLTQGEWGPDGRLYMSDVGGGIRSIKWLNNKQIQRNSIIEITTIMEKYPGHAITGFGFDPFGDPDDPEMYVAHAPMFHWQNGDCFTPEKDHAEFIGVLSKLKGPPDFRYHEVVVDGLPMSNHDHGLNGISFDNSGNMYFPIGAMTNMGWPVCILGGLPESHYSGAVIKVELKNPRRSKRLEWVDYFTRKPIKKPNQVVADTYDVAPWVTGVYPYSFGLRNAYDTVYTTKGQLWVSQNGWNEGYGITINGPPESGCTFDGWDKSSYASPDRGMNPFWKGEEKCLPVLEEDSTDPDRLFRTFFNAYHGLPNPARARNMGDDRQWYVKDAYAPHDPPRFHQGYSWESSTNGIAEFRGNCFAGAMRGDLLGAKWNGWIWRVDIPYLEEEEGGDVSISRLEGADVAGLEVVYGPGCSILTLDYTHNHLKHIMADDEDAKSNAGPTAFDITPWRGNYRFAHKVVIGGYNMNGQGKTKPSHSRKATKFVIDGVECSVISQSDTRIEGVVPAVESPRHIEELLDVIIYFGDGTKSVLPDSWLWADPRHVAGPQPAGPPSRRHVENETRDDAGVIGRRRHL</sequence>
<protein>
    <recommendedName>
        <fullName evidence="6">IPT/TIG domain-containing protein</fullName>
    </recommendedName>
</protein>
<feature type="domain" description="Malectin" evidence="3">
    <location>
        <begin position="201"/>
        <end position="307"/>
    </location>
</feature>
<dbReference type="InterPro" id="IPR002909">
    <property type="entry name" value="IPT_dom"/>
</dbReference>
<dbReference type="InterPro" id="IPR011042">
    <property type="entry name" value="6-blade_b-propeller_TolB-like"/>
</dbReference>
<dbReference type="Pfam" id="PF01833">
    <property type="entry name" value="TIG"/>
    <property type="match status" value="1"/>
</dbReference>
<evidence type="ECO:0008006" key="6">
    <source>
        <dbReference type="Google" id="ProtNLM"/>
    </source>
</evidence>
<organism evidence="4 5">
    <name type="scientific">Vitrella brassicaformis (strain CCMP3155)</name>
    <dbReference type="NCBI Taxonomy" id="1169540"/>
    <lineage>
        <taxon>Eukaryota</taxon>
        <taxon>Sar</taxon>
        <taxon>Alveolata</taxon>
        <taxon>Colpodellida</taxon>
        <taxon>Vitrellaceae</taxon>
        <taxon>Vitrella</taxon>
    </lineage>
</organism>
<evidence type="ECO:0000313" key="4">
    <source>
        <dbReference type="EMBL" id="CEM23324.1"/>
    </source>
</evidence>
<dbReference type="Gene3D" id="2.60.40.10">
    <property type="entry name" value="Immunoglobulins"/>
    <property type="match status" value="2"/>
</dbReference>
<name>A0A0G4G4L6_VITBC</name>
<dbReference type="Gene3D" id="2.60.120.430">
    <property type="entry name" value="Galactose-binding lectin"/>
    <property type="match status" value="1"/>
</dbReference>
<keyword evidence="5" id="KW-1185">Reference proteome</keyword>
<dbReference type="CDD" id="cd00102">
    <property type="entry name" value="IPT"/>
    <property type="match status" value="1"/>
</dbReference>
<dbReference type="InParanoid" id="A0A0G4G4L6"/>
<dbReference type="EMBL" id="CDMY01000564">
    <property type="protein sequence ID" value="CEM23324.1"/>
    <property type="molecule type" value="Genomic_DNA"/>
</dbReference>
<evidence type="ECO:0000259" key="3">
    <source>
        <dbReference type="Pfam" id="PF11721"/>
    </source>
</evidence>
<evidence type="ECO:0000313" key="5">
    <source>
        <dbReference type="Proteomes" id="UP000041254"/>
    </source>
</evidence>
<reference evidence="4 5" key="1">
    <citation type="submission" date="2014-11" db="EMBL/GenBank/DDBJ databases">
        <authorList>
            <person name="Zhu J."/>
            <person name="Qi W."/>
            <person name="Song R."/>
        </authorList>
    </citation>
    <scope>NUCLEOTIDE SEQUENCE [LARGE SCALE GENOMIC DNA]</scope>
</reference>
<evidence type="ECO:0000256" key="1">
    <source>
        <dbReference type="SAM" id="MobiDB-lite"/>
    </source>
</evidence>
<dbReference type="SUPFAM" id="SSF81296">
    <property type="entry name" value="E set domains"/>
    <property type="match status" value="1"/>
</dbReference>
<dbReference type="Gene3D" id="2.120.10.30">
    <property type="entry name" value="TolB, C-terminal domain"/>
    <property type="match status" value="1"/>
</dbReference>
<proteinExistence type="predicted"/>
<feature type="compositionally biased region" description="Basic and acidic residues" evidence="1">
    <location>
        <begin position="1559"/>
        <end position="1569"/>
    </location>
</feature>
<dbReference type="Proteomes" id="UP000041254">
    <property type="component" value="Unassembled WGS sequence"/>
</dbReference>
<dbReference type="PhylomeDB" id="A0A0G4G4L6"/>
<feature type="domain" description="IPT/TIG" evidence="2">
    <location>
        <begin position="880"/>
        <end position="970"/>
    </location>
</feature>
<feature type="region of interest" description="Disordered" evidence="1">
    <location>
        <begin position="1546"/>
        <end position="1578"/>
    </location>
</feature>
<gene>
    <name evidence="4" type="ORF">Vbra_2628</name>
</gene>
<dbReference type="InterPro" id="IPR021720">
    <property type="entry name" value="Malectin_dom"/>
</dbReference>
<dbReference type="Pfam" id="PF11721">
    <property type="entry name" value="Malectin"/>
    <property type="match status" value="1"/>
</dbReference>
<dbReference type="Gene3D" id="3.50.4.10">
    <property type="entry name" value="Hepatocyte Growth Factor"/>
    <property type="match status" value="1"/>
</dbReference>
<dbReference type="InterPro" id="IPR013783">
    <property type="entry name" value="Ig-like_fold"/>
</dbReference>